<proteinExistence type="predicted"/>
<evidence type="ECO:0000259" key="1">
    <source>
        <dbReference type="Pfam" id="PF11706"/>
    </source>
</evidence>
<dbReference type="Pfam" id="PF11706">
    <property type="entry name" value="zf-CGNR"/>
    <property type="match status" value="1"/>
</dbReference>
<evidence type="ECO:0000313" key="3">
    <source>
        <dbReference type="Proteomes" id="UP001225034"/>
    </source>
</evidence>
<dbReference type="InterPro" id="IPR010852">
    <property type="entry name" value="ABATE"/>
</dbReference>
<feature type="domain" description="Zinc finger CGNR" evidence="1">
    <location>
        <begin position="149"/>
        <end position="189"/>
    </location>
</feature>
<reference evidence="2 3" key="1">
    <citation type="submission" date="2023-07" db="EMBL/GenBank/DDBJ databases">
        <title>Genomic Encyclopedia of Type Strains, Phase IV (KMG-IV): sequencing the most valuable type-strain genomes for metagenomic binning, comparative biology and taxonomic classification.</title>
        <authorList>
            <person name="Goeker M."/>
        </authorList>
    </citation>
    <scope>NUCLEOTIDE SEQUENCE [LARGE SCALE GENOMIC DNA]</scope>
    <source>
        <strain evidence="2 3">DSM 19154</strain>
    </source>
</reference>
<gene>
    <name evidence="2" type="ORF">J2S05_001379</name>
</gene>
<evidence type="ECO:0000313" key="2">
    <source>
        <dbReference type="EMBL" id="MDQ0206580.1"/>
    </source>
</evidence>
<protein>
    <submittedName>
        <fullName evidence="2">RNA-binding Zn ribbon-like protein</fullName>
    </submittedName>
</protein>
<dbReference type="Gene3D" id="1.10.3300.10">
    <property type="entry name" value="Jann2411-like domain"/>
    <property type="match status" value="1"/>
</dbReference>
<dbReference type="PANTHER" id="PTHR35525:SF3">
    <property type="entry name" value="BLL6575 PROTEIN"/>
    <property type="match status" value="1"/>
</dbReference>
<sequence>MESTKPFELTKAGGDISLDFMNTANFHGTEHHQEWLKTQADLVEWSEFIGLRANDVVQAGDIDLKEILKLRESMYGIIIGTLHQTTINEDHLTTVNHWLQQVAAYVRISQTEDGTFVKELKNLKGLKQIVFPVVLAFEELLTSSHIKKVKQCNSERCEWLFIDKTKNQSKQWCTMDVCGNREKAKRFYHSKKK</sequence>
<comment type="caution">
    <text evidence="2">The sequence shown here is derived from an EMBL/GenBank/DDBJ whole genome shotgun (WGS) entry which is preliminary data.</text>
</comment>
<organism evidence="2 3">
    <name type="scientific">Alkalicoccobacillus murimartini</name>
    <dbReference type="NCBI Taxonomy" id="171685"/>
    <lineage>
        <taxon>Bacteria</taxon>
        <taxon>Bacillati</taxon>
        <taxon>Bacillota</taxon>
        <taxon>Bacilli</taxon>
        <taxon>Bacillales</taxon>
        <taxon>Bacillaceae</taxon>
        <taxon>Alkalicoccobacillus</taxon>
    </lineage>
</organism>
<dbReference type="PANTHER" id="PTHR35525">
    <property type="entry name" value="BLL6575 PROTEIN"/>
    <property type="match status" value="1"/>
</dbReference>
<accession>A0ABT9YGH2</accession>
<dbReference type="InterPro" id="IPR023286">
    <property type="entry name" value="ABATE_dom_sf"/>
</dbReference>
<name>A0ABT9YGH2_9BACI</name>
<dbReference type="InterPro" id="IPR021005">
    <property type="entry name" value="Znf_CGNR"/>
</dbReference>
<dbReference type="Pfam" id="PF07336">
    <property type="entry name" value="ABATE"/>
    <property type="match status" value="1"/>
</dbReference>
<dbReference type="Proteomes" id="UP001225034">
    <property type="component" value="Unassembled WGS sequence"/>
</dbReference>
<keyword evidence="3" id="KW-1185">Reference proteome</keyword>
<dbReference type="SUPFAM" id="SSF160904">
    <property type="entry name" value="Jann2411-like"/>
    <property type="match status" value="1"/>
</dbReference>
<dbReference type="RefSeq" id="WP_306981220.1">
    <property type="nucleotide sequence ID" value="NZ_JAUSUA010000002.1"/>
</dbReference>
<dbReference type="EMBL" id="JAUSUA010000002">
    <property type="protein sequence ID" value="MDQ0206580.1"/>
    <property type="molecule type" value="Genomic_DNA"/>
</dbReference>